<dbReference type="STRING" id="8078.ENSFHEP00000020450"/>
<feature type="compositionally biased region" description="Pro residues" evidence="1">
    <location>
        <begin position="82"/>
        <end position="93"/>
    </location>
</feature>
<dbReference type="InterPro" id="IPR045358">
    <property type="entry name" value="Ty3_capsid"/>
</dbReference>
<dbReference type="InterPro" id="IPR032567">
    <property type="entry name" value="RTL1-rel"/>
</dbReference>
<evidence type="ECO:0000313" key="4">
    <source>
        <dbReference type="Proteomes" id="UP000265000"/>
    </source>
</evidence>
<dbReference type="AlphaFoldDB" id="A0A3Q2TUI8"/>
<feature type="region of interest" description="Disordered" evidence="1">
    <location>
        <begin position="336"/>
        <end position="355"/>
    </location>
</feature>
<accession>A0A3Q2TUI8</accession>
<feature type="compositionally biased region" description="Low complexity" evidence="1">
    <location>
        <begin position="339"/>
        <end position="349"/>
    </location>
</feature>
<organism evidence="3 4">
    <name type="scientific">Fundulus heteroclitus</name>
    <name type="common">Killifish</name>
    <name type="synonym">Mummichog</name>
    <dbReference type="NCBI Taxonomy" id="8078"/>
    <lineage>
        <taxon>Eukaryota</taxon>
        <taxon>Metazoa</taxon>
        <taxon>Chordata</taxon>
        <taxon>Craniata</taxon>
        <taxon>Vertebrata</taxon>
        <taxon>Euteleostomi</taxon>
        <taxon>Actinopterygii</taxon>
        <taxon>Neopterygii</taxon>
        <taxon>Teleostei</taxon>
        <taxon>Neoteleostei</taxon>
        <taxon>Acanthomorphata</taxon>
        <taxon>Ovalentaria</taxon>
        <taxon>Atherinomorphae</taxon>
        <taxon>Cyprinodontiformes</taxon>
        <taxon>Fundulidae</taxon>
        <taxon>Fundulus</taxon>
    </lineage>
</organism>
<reference evidence="3" key="2">
    <citation type="submission" date="2025-09" db="UniProtKB">
        <authorList>
            <consortium name="Ensembl"/>
        </authorList>
    </citation>
    <scope>IDENTIFICATION</scope>
</reference>
<sequence>MWARHLKANMTEEHSGHQSDPADTLGGALAAQQDQIRGLESTVLGLQGHLQSLAGQINQLTVMLSASQQPAVSAPPSSASDPAPPTVTSPPGPETSSPAPEKFSGDSSDCGGFLFQCSLVFNRSPRLFALDEAKISFILRLLTGRALRWAEARFPDCQQFGCTFNEFLSEFKMVFAAEVDQVQDSRRLLALRQRGRRLADFAVEFRTVAAAAGWEQRALKTVFFQALDESLKDELARQEEPATLNEFIALAIRLDNRLRSRSKSRPLGPLVFRPQPPERRPPSPAEPLPPPPEPMQLGRVRLTPEQRQQRMTTRLCLYCASPAHFIREYSPPILASTEPAPSSPAISGGPPCPRM</sequence>
<evidence type="ECO:0000256" key="1">
    <source>
        <dbReference type="SAM" id="MobiDB-lite"/>
    </source>
</evidence>
<dbReference type="Ensembl" id="ENSFHET00000029962.1">
    <property type="protein sequence ID" value="ENSFHEP00000020450.1"/>
    <property type="gene ID" value="ENSFHEG00000022375.1"/>
</dbReference>
<proteinExistence type="predicted"/>
<keyword evidence="4" id="KW-1185">Reference proteome</keyword>
<protein>
    <recommendedName>
        <fullName evidence="2">Ty3 transposon capsid-like protein domain-containing protein</fullName>
    </recommendedName>
</protein>
<dbReference type="Pfam" id="PF19259">
    <property type="entry name" value="Ty3_capsid"/>
    <property type="match status" value="1"/>
</dbReference>
<dbReference type="GeneTree" id="ENSGT00950000183173"/>
<feature type="region of interest" description="Disordered" evidence="1">
    <location>
        <begin position="265"/>
        <end position="298"/>
    </location>
</feature>
<feature type="compositionally biased region" description="Pro residues" evidence="1">
    <location>
        <begin position="282"/>
        <end position="294"/>
    </location>
</feature>
<evidence type="ECO:0000259" key="2">
    <source>
        <dbReference type="Pfam" id="PF19259"/>
    </source>
</evidence>
<dbReference type="Proteomes" id="UP000265000">
    <property type="component" value="Unplaced"/>
</dbReference>
<feature type="domain" description="Ty3 transposon capsid-like protein" evidence="2">
    <location>
        <begin position="129"/>
        <end position="253"/>
    </location>
</feature>
<feature type="region of interest" description="Disordered" evidence="1">
    <location>
        <begin position="68"/>
        <end position="105"/>
    </location>
</feature>
<reference evidence="3" key="1">
    <citation type="submission" date="2025-08" db="UniProtKB">
        <authorList>
            <consortium name="Ensembl"/>
        </authorList>
    </citation>
    <scope>IDENTIFICATION</scope>
</reference>
<dbReference type="PANTHER" id="PTHR15503">
    <property type="entry name" value="LDOC1 RELATED"/>
    <property type="match status" value="1"/>
</dbReference>
<feature type="region of interest" description="Disordered" evidence="1">
    <location>
        <begin position="1"/>
        <end position="25"/>
    </location>
</feature>
<name>A0A3Q2TUI8_FUNHE</name>
<feature type="compositionally biased region" description="Low complexity" evidence="1">
    <location>
        <begin position="68"/>
        <end position="81"/>
    </location>
</feature>
<evidence type="ECO:0000313" key="3">
    <source>
        <dbReference type="Ensembl" id="ENSFHEP00000020450.1"/>
    </source>
</evidence>
<dbReference type="PANTHER" id="PTHR15503:SF22">
    <property type="entry name" value="TRANSPOSON TY3-I GAG POLYPROTEIN"/>
    <property type="match status" value="1"/>
</dbReference>